<evidence type="ECO:0000259" key="4">
    <source>
        <dbReference type="PROSITE" id="PS01124"/>
    </source>
</evidence>
<evidence type="ECO:0000256" key="3">
    <source>
        <dbReference type="ARBA" id="ARBA00023163"/>
    </source>
</evidence>
<keyword evidence="1" id="KW-0805">Transcription regulation</keyword>
<feature type="domain" description="HTH araC/xylS-type" evidence="4">
    <location>
        <begin position="215"/>
        <end position="314"/>
    </location>
</feature>
<dbReference type="Gene3D" id="1.10.10.60">
    <property type="entry name" value="Homeodomain-like"/>
    <property type="match status" value="1"/>
</dbReference>
<dbReference type="InterPro" id="IPR035418">
    <property type="entry name" value="AraC-bd_2"/>
</dbReference>
<evidence type="ECO:0000256" key="1">
    <source>
        <dbReference type="ARBA" id="ARBA00023015"/>
    </source>
</evidence>
<dbReference type="EMBL" id="JASNJD010000007">
    <property type="protein sequence ID" value="MDK3018396.1"/>
    <property type="molecule type" value="Genomic_DNA"/>
</dbReference>
<gene>
    <name evidence="5" type="ORF">QO033_11975</name>
</gene>
<keyword evidence="2" id="KW-0238">DNA-binding</keyword>
<dbReference type="InterPro" id="IPR050204">
    <property type="entry name" value="AraC_XylS_family_regulators"/>
</dbReference>
<dbReference type="SUPFAM" id="SSF46689">
    <property type="entry name" value="Homeodomain-like"/>
    <property type="match status" value="1"/>
</dbReference>
<comment type="caution">
    <text evidence="5">The sequence shown here is derived from an EMBL/GenBank/DDBJ whole genome shotgun (WGS) entry which is preliminary data.</text>
</comment>
<proteinExistence type="predicted"/>
<dbReference type="InterPro" id="IPR018062">
    <property type="entry name" value="HTH_AraC-typ_CS"/>
</dbReference>
<dbReference type="InterPro" id="IPR009057">
    <property type="entry name" value="Homeodomain-like_sf"/>
</dbReference>
<dbReference type="PANTHER" id="PTHR46796:SF6">
    <property type="entry name" value="ARAC SUBFAMILY"/>
    <property type="match status" value="1"/>
</dbReference>
<dbReference type="Proteomes" id="UP001243757">
    <property type="component" value="Unassembled WGS sequence"/>
</dbReference>
<dbReference type="Pfam" id="PF14525">
    <property type="entry name" value="AraC_binding_2"/>
    <property type="match status" value="1"/>
</dbReference>
<organism evidence="5 6">
    <name type="scientific">Pseudodonghicola flavimaris</name>
    <dbReference type="NCBI Taxonomy" id="3050036"/>
    <lineage>
        <taxon>Bacteria</taxon>
        <taxon>Pseudomonadati</taxon>
        <taxon>Pseudomonadota</taxon>
        <taxon>Alphaproteobacteria</taxon>
        <taxon>Rhodobacterales</taxon>
        <taxon>Paracoccaceae</taxon>
        <taxon>Pseudodonghicola</taxon>
    </lineage>
</organism>
<accession>A0ABT7F1B9</accession>
<evidence type="ECO:0000256" key="2">
    <source>
        <dbReference type="ARBA" id="ARBA00023125"/>
    </source>
</evidence>
<dbReference type="PROSITE" id="PS01124">
    <property type="entry name" value="HTH_ARAC_FAMILY_2"/>
    <property type="match status" value="1"/>
</dbReference>
<dbReference type="PROSITE" id="PS00041">
    <property type="entry name" value="HTH_ARAC_FAMILY_1"/>
    <property type="match status" value="1"/>
</dbReference>
<reference evidence="5 6" key="1">
    <citation type="submission" date="2023-05" db="EMBL/GenBank/DDBJ databases">
        <title>Pseudodonghicola sp. nov.</title>
        <authorList>
            <person name="Huang J."/>
        </authorList>
    </citation>
    <scope>NUCLEOTIDE SEQUENCE [LARGE SCALE GENOMIC DNA]</scope>
    <source>
        <strain evidence="5 6">IC7</strain>
    </source>
</reference>
<keyword evidence="6" id="KW-1185">Reference proteome</keyword>
<evidence type="ECO:0000313" key="5">
    <source>
        <dbReference type="EMBL" id="MDK3018396.1"/>
    </source>
</evidence>
<name>A0ABT7F1B9_9RHOB</name>
<dbReference type="RefSeq" id="WP_284481208.1">
    <property type="nucleotide sequence ID" value="NZ_JASNJD010000007.1"/>
</dbReference>
<dbReference type="Pfam" id="PF12833">
    <property type="entry name" value="HTH_18"/>
    <property type="match status" value="1"/>
</dbReference>
<evidence type="ECO:0000313" key="6">
    <source>
        <dbReference type="Proteomes" id="UP001243757"/>
    </source>
</evidence>
<protein>
    <submittedName>
        <fullName evidence="5">AraC family transcriptional regulator</fullName>
    </submittedName>
</protein>
<dbReference type="SMART" id="SM00342">
    <property type="entry name" value="HTH_ARAC"/>
    <property type="match status" value="1"/>
</dbReference>
<dbReference type="InterPro" id="IPR018060">
    <property type="entry name" value="HTH_AraC"/>
</dbReference>
<keyword evidence="3" id="KW-0804">Transcription</keyword>
<sequence length="315" mass="35661">MQTMTARISQPEVSYVRMDDVDTWHEIVCATFSRTQYVPGEDRQFRGELSSVSLGQARMSRIQSSAGWFARDSHYIQRDQFDGYMFLMAQRGELRLTQGEDRCLARHGEALVYRHGTPFELEIPQKYLAMALWVTPELMERHCPAIVNSKSPIVLRQDNVNSLLALTMIEKLCTGAVTRQTLNTEQLVGATLDVVSTVGPEPAPVEQRHARALMDRLAEFVNRNIDDTDLNLDRLAEASGVSPRTLNRAFATGGTTPMRWVWDRRLELAHDALLRARVQNVTEAAFSFGFKDVAHFSRAFSRKFGVLPSSLLKKN</sequence>
<dbReference type="PANTHER" id="PTHR46796">
    <property type="entry name" value="HTH-TYPE TRANSCRIPTIONAL ACTIVATOR RHAS-RELATED"/>
    <property type="match status" value="1"/>
</dbReference>